<dbReference type="InterPro" id="IPR009003">
    <property type="entry name" value="Peptidase_S1_PA"/>
</dbReference>
<dbReference type="GO" id="GO:0006508">
    <property type="term" value="P:proteolysis"/>
    <property type="evidence" value="ECO:0007669"/>
    <property type="project" value="UniProtKB-KW"/>
</dbReference>
<dbReference type="Gene3D" id="2.30.42.10">
    <property type="match status" value="1"/>
</dbReference>
<evidence type="ECO:0000256" key="2">
    <source>
        <dbReference type="ARBA" id="ARBA00022670"/>
    </source>
</evidence>
<dbReference type="GO" id="GO:0004252">
    <property type="term" value="F:serine-type endopeptidase activity"/>
    <property type="evidence" value="ECO:0007669"/>
    <property type="project" value="InterPro"/>
</dbReference>
<dbReference type="AlphaFoldDB" id="C6LFR0"/>
<evidence type="ECO:0000313" key="7">
    <source>
        <dbReference type="Proteomes" id="UP000005561"/>
    </source>
</evidence>
<dbReference type="RefSeq" id="WP_006862254.1">
    <property type="nucleotide sequence ID" value="NZ_ACCL02000010.1"/>
</dbReference>
<dbReference type="PROSITE" id="PS50106">
    <property type="entry name" value="PDZ"/>
    <property type="match status" value="1"/>
</dbReference>
<dbReference type="InterPro" id="IPR043504">
    <property type="entry name" value="Peptidase_S1_PA_chymotrypsin"/>
</dbReference>
<dbReference type="Proteomes" id="UP000005561">
    <property type="component" value="Unassembled WGS sequence"/>
</dbReference>
<dbReference type="InterPro" id="IPR051201">
    <property type="entry name" value="Chloro_Bact_Ser_Proteases"/>
</dbReference>
<reference evidence="6" key="1">
    <citation type="submission" date="2009-07" db="EMBL/GenBank/DDBJ databases">
        <authorList>
            <person name="Weinstock G."/>
            <person name="Sodergren E."/>
            <person name="Clifton S."/>
            <person name="Fulton L."/>
            <person name="Fulton B."/>
            <person name="Courtney L."/>
            <person name="Fronick C."/>
            <person name="Harrison M."/>
            <person name="Strong C."/>
            <person name="Farmer C."/>
            <person name="Delahaunty K."/>
            <person name="Markovic C."/>
            <person name="Hall O."/>
            <person name="Minx P."/>
            <person name="Tomlinson C."/>
            <person name="Mitreva M."/>
            <person name="Nelson J."/>
            <person name="Hou S."/>
            <person name="Wollam A."/>
            <person name="Pepin K.H."/>
            <person name="Johnson M."/>
            <person name="Bhonagiri V."/>
            <person name="Nash W.E."/>
            <person name="Warren W."/>
            <person name="Chinwalla A."/>
            <person name="Mardis E.R."/>
            <person name="Wilson R.K."/>
        </authorList>
    </citation>
    <scope>NUCLEOTIDE SEQUENCE [LARGE SCALE GENOMIC DNA]</scope>
    <source>
        <strain evidence="6">DSM 14469</strain>
    </source>
</reference>
<evidence type="ECO:0000259" key="5">
    <source>
        <dbReference type="PROSITE" id="PS50106"/>
    </source>
</evidence>
<proteinExistence type="inferred from homology"/>
<keyword evidence="2" id="KW-0645">Protease</keyword>
<feature type="domain" description="PDZ" evidence="5">
    <location>
        <begin position="311"/>
        <end position="400"/>
    </location>
</feature>
<comment type="caution">
    <text evidence="6">The sequence shown here is derived from an EMBL/GenBank/DDBJ whole genome shotgun (WGS) entry which is preliminary data.</text>
</comment>
<dbReference type="PANTHER" id="PTHR43343">
    <property type="entry name" value="PEPTIDASE S12"/>
    <property type="match status" value="1"/>
</dbReference>
<feature type="region of interest" description="Disordered" evidence="4">
    <location>
        <begin position="415"/>
        <end position="452"/>
    </location>
</feature>
<evidence type="ECO:0000256" key="1">
    <source>
        <dbReference type="ARBA" id="ARBA00010541"/>
    </source>
</evidence>
<dbReference type="Gene3D" id="2.40.10.10">
    <property type="entry name" value="Trypsin-like serine proteases"/>
    <property type="match status" value="2"/>
</dbReference>
<dbReference type="SUPFAM" id="SSF50156">
    <property type="entry name" value="PDZ domain-like"/>
    <property type="match status" value="1"/>
</dbReference>
<protein>
    <submittedName>
        <fullName evidence="6">Trypsin</fullName>
    </submittedName>
</protein>
<keyword evidence="7" id="KW-1185">Reference proteome</keyword>
<keyword evidence="3" id="KW-0378">Hydrolase</keyword>
<organism evidence="6 7">
    <name type="scientific">Marvinbryantia formatexigens DSM 14469</name>
    <dbReference type="NCBI Taxonomy" id="478749"/>
    <lineage>
        <taxon>Bacteria</taxon>
        <taxon>Bacillati</taxon>
        <taxon>Bacillota</taxon>
        <taxon>Clostridia</taxon>
        <taxon>Lachnospirales</taxon>
        <taxon>Lachnospiraceae</taxon>
        <taxon>Marvinbryantia</taxon>
    </lineage>
</organism>
<gene>
    <name evidence="6" type="ORF">BRYFOR_07470</name>
</gene>
<accession>C6LFR0</accession>
<name>C6LFR0_9FIRM</name>
<dbReference type="STRING" id="168384.SAMN05660368_02029"/>
<feature type="compositionally biased region" description="Low complexity" evidence="4">
    <location>
        <begin position="421"/>
        <end position="436"/>
    </location>
</feature>
<dbReference type="Pfam" id="PF13180">
    <property type="entry name" value="PDZ_2"/>
    <property type="match status" value="1"/>
</dbReference>
<dbReference type="EMBL" id="ACCL02000010">
    <property type="protein sequence ID" value="EET60645.1"/>
    <property type="molecule type" value="Genomic_DNA"/>
</dbReference>
<dbReference type="Pfam" id="PF13365">
    <property type="entry name" value="Trypsin_2"/>
    <property type="match status" value="1"/>
</dbReference>
<dbReference type="eggNOG" id="COG0265">
    <property type="taxonomic scope" value="Bacteria"/>
</dbReference>
<dbReference type="OrthoDB" id="9758917at2"/>
<dbReference type="InterPro" id="IPR001940">
    <property type="entry name" value="Peptidase_S1C"/>
</dbReference>
<sequence length="464" mass="48984">MSMKKKIGTCAAALAAVGALGATVYGIGNMESNQQEDRITLDAQADLAADTTLDSATAEAADIDEIPTQEESNAGGGLPDVQTVASDAMPAIVAITNVGIEEVDFFGRSYQQETTSGGSGIIVGKNDDELLIATNNHVVEGAEELTVCFSVDVEDDEDGEKTLAPALVKGTDSSMDLAVIAVSLDDIDEEVADKIGIIQLGDSDELQVGEWVVAIGNALGYGQSVTAGVVSALDREVSVSTDSGTVTNDMIQTDAAINFGNSGGALLDMNGRLVGINSAKAAVEGVEGMGYAIPINTAKPIIEDLMNQTTRTRVDEENAGALGITVMDIDDDTKELYHVPSGALVYELTDNSAAKEAGIETGDIITMLDETKISSRADLLNRMQYYEAGETVTVTLQRFEDNGYQEKQIEVKLGKKSDLQTSTSSDNSKSDNSGSDDSQEDDSYYYDSNDGNYGMQDFFRGFGF</sequence>
<dbReference type="PRINTS" id="PR00834">
    <property type="entry name" value="PROTEASES2C"/>
</dbReference>
<comment type="similarity">
    <text evidence="1">Belongs to the peptidase S1C family.</text>
</comment>
<dbReference type="InterPro" id="IPR036034">
    <property type="entry name" value="PDZ_sf"/>
</dbReference>
<evidence type="ECO:0000313" key="6">
    <source>
        <dbReference type="EMBL" id="EET60645.1"/>
    </source>
</evidence>
<dbReference type="SUPFAM" id="SSF50494">
    <property type="entry name" value="Trypsin-like serine proteases"/>
    <property type="match status" value="1"/>
</dbReference>
<evidence type="ECO:0000256" key="4">
    <source>
        <dbReference type="SAM" id="MobiDB-lite"/>
    </source>
</evidence>
<dbReference type="SMART" id="SM00228">
    <property type="entry name" value="PDZ"/>
    <property type="match status" value="1"/>
</dbReference>
<dbReference type="InterPro" id="IPR001478">
    <property type="entry name" value="PDZ"/>
</dbReference>
<dbReference type="PANTHER" id="PTHR43343:SF3">
    <property type="entry name" value="PROTEASE DO-LIKE 8, CHLOROPLASTIC"/>
    <property type="match status" value="1"/>
</dbReference>
<evidence type="ECO:0000256" key="3">
    <source>
        <dbReference type="ARBA" id="ARBA00022801"/>
    </source>
</evidence>